<feature type="transmembrane region" description="Helical" evidence="1">
    <location>
        <begin position="61"/>
        <end position="86"/>
    </location>
</feature>
<dbReference type="PANTHER" id="PTHR40076">
    <property type="entry name" value="MEMBRANE PROTEIN-RELATED"/>
    <property type="match status" value="1"/>
</dbReference>
<evidence type="ECO:0000256" key="1">
    <source>
        <dbReference type="SAM" id="Phobius"/>
    </source>
</evidence>
<dbReference type="InterPro" id="IPR010380">
    <property type="entry name" value="DUF975"/>
</dbReference>
<protein>
    <submittedName>
        <fullName evidence="2">DUF975 family protein</fullName>
    </submittedName>
</protein>
<dbReference type="PANTHER" id="PTHR40076:SF1">
    <property type="entry name" value="MEMBRANE PROTEIN"/>
    <property type="match status" value="1"/>
</dbReference>
<dbReference type="RefSeq" id="WP_188400775.1">
    <property type="nucleotide sequence ID" value="NZ_BMCE01000001.1"/>
</dbReference>
<comment type="caution">
    <text evidence="2">The sequence shown here is derived from an EMBL/GenBank/DDBJ whole genome shotgun (WGS) entry which is preliminary data.</text>
</comment>
<keyword evidence="3" id="KW-1185">Reference proteome</keyword>
<accession>A0ABS2ZE49</accession>
<sequence length="219" mass="24958">MKNKEIKRLARQQLKGQWGIAALFTLLFAAIYYLIPLIIEINLSGGFEAWINQQDNVNGPAASTFVITLVLLPLYIGYLWTFLSVIRNGERIKFSGLLQAFSEISTYVKILGTYLVMMVYMFLWALLLLVPGIIKAFSYSQTYFVLKDNPGIGINAAITKSRKLMNGYKWRFFVLHLSFIGWGILCLFTLGIGFLWLAPYMSASYAAFYDNLVKNQNEI</sequence>
<gene>
    <name evidence="2" type="ORF">JYA64_14170</name>
</gene>
<feature type="transmembrane region" description="Helical" evidence="1">
    <location>
        <begin position="173"/>
        <end position="198"/>
    </location>
</feature>
<dbReference type="Proteomes" id="UP001319060">
    <property type="component" value="Unassembled WGS sequence"/>
</dbReference>
<proteinExistence type="predicted"/>
<organism evidence="2 3">
    <name type="scientific">Fictibacillus barbaricus</name>
    <dbReference type="NCBI Taxonomy" id="182136"/>
    <lineage>
        <taxon>Bacteria</taxon>
        <taxon>Bacillati</taxon>
        <taxon>Bacillota</taxon>
        <taxon>Bacilli</taxon>
        <taxon>Bacillales</taxon>
        <taxon>Fictibacillaceae</taxon>
        <taxon>Fictibacillus</taxon>
    </lineage>
</organism>
<keyword evidence="1" id="KW-1133">Transmembrane helix</keyword>
<feature type="transmembrane region" description="Helical" evidence="1">
    <location>
        <begin position="20"/>
        <end position="41"/>
    </location>
</feature>
<feature type="transmembrane region" description="Helical" evidence="1">
    <location>
        <begin position="107"/>
        <end position="134"/>
    </location>
</feature>
<keyword evidence="1" id="KW-0812">Transmembrane</keyword>
<reference evidence="2 3" key="1">
    <citation type="submission" date="2021-01" db="EMBL/GenBank/DDBJ databases">
        <title>Genome Sequencing of Type Strains.</title>
        <authorList>
            <person name="Lemaire J.F."/>
            <person name="Inderbitzin P."/>
            <person name="Collins S.B."/>
            <person name="Wespe N."/>
            <person name="Knight-Connoni V."/>
        </authorList>
    </citation>
    <scope>NUCLEOTIDE SEQUENCE [LARGE SCALE GENOMIC DNA]</scope>
    <source>
        <strain evidence="2 3">DSM 14730</strain>
    </source>
</reference>
<keyword evidence="1" id="KW-0472">Membrane</keyword>
<name>A0ABS2ZE49_9BACL</name>
<evidence type="ECO:0000313" key="3">
    <source>
        <dbReference type="Proteomes" id="UP001319060"/>
    </source>
</evidence>
<evidence type="ECO:0000313" key="2">
    <source>
        <dbReference type="EMBL" id="MBN3546449.1"/>
    </source>
</evidence>
<dbReference type="EMBL" id="JAFHKS010000044">
    <property type="protein sequence ID" value="MBN3546449.1"/>
    <property type="molecule type" value="Genomic_DNA"/>
</dbReference>
<dbReference type="Pfam" id="PF06161">
    <property type="entry name" value="DUF975"/>
    <property type="match status" value="1"/>
</dbReference>